<evidence type="ECO:0000256" key="1">
    <source>
        <dbReference type="SAM" id="Coils"/>
    </source>
</evidence>
<dbReference type="CDD" id="cd14688">
    <property type="entry name" value="bZIP_YAP"/>
    <property type="match status" value="1"/>
</dbReference>
<feature type="region of interest" description="Disordered" evidence="2">
    <location>
        <begin position="1"/>
        <end position="20"/>
    </location>
</feature>
<feature type="domain" description="BZIP" evidence="3">
    <location>
        <begin position="243"/>
        <end position="256"/>
    </location>
</feature>
<feature type="compositionally biased region" description="Pro residues" evidence="2">
    <location>
        <begin position="317"/>
        <end position="330"/>
    </location>
</feature>
<gene>
    <name evidence="4" type="ORF">WJX72_007753</name>
</gene>
<proteinExistence type="predicted"/>
<dbReference type="InterPro" id="IPR004827">
    <property type="entry name" value="bZIP"/>
</dbReference>
<dbReference type="Proteomes" id="UP001489004">
    <property type="component" value="Unassembled WGS sequence"/>
</dbReference>
<feature type="region of interest" description="Disordered" evidence="2">
    <location>
        <begin position="307"/>
        <end position="330"/>
    </location>
</feature>
<feature type="compositionally biased region" description="Basic and acidic residues" evidence="2">
    <location>
        <begin position="142"/>
        <end position="159"/>
    </location>
</feature>
<evidence type="ECO:0000256" key="2">
    <source>
        <dbReference type="SAM" id="MobiDB-lite"/>
    </source>
</evidence>
<comment type="caution">
    <text evidence="4">The sequence shown here is derived from an EMBL/GenBank/DDBJ whole genome shotgun (WGS) entry which is preliminary data.</text>
</comment>
<feature type="coiled-coil region" evidence="1">
    <location>
        <begin position="254"/>
        <end position="295"/>
    </location>
</feature>
<evidence type="ECO:0000259" key="3">
    <source>
        <dbReference type="PROSITE" id="PS00036"/>
    </source>
</evidence>
<dbReference type="GO" id="GO:0003700">
    <property type="term" value="F:DNA-binding transcription factor activity"/>
    <property type="evidence" value="ECO:0007669"/>
    <property type="project" value="InterPro"/>
</dbReference>
<sequence>MTSQQEQHGALNGQQAAPNPQWSQHLANLGAQLAAGGQVSPDVGAGMAMIQQYWAQHYLMQQQRLQGGSQNPAASTPLTAEGLLAAMASDASLTAQLTQALPHALTGLVPKPVHGVLPPDAAIELKPEAAGPSSAKATRGAGKREGGRGTTRKPEKAEEGAAAQANADLHSNLATLAASVARIPASANDMDEGGEGSPHSGDSSCPDQPGGACHQQQYKPQQLPDQPDCVLQVPGGPVVRCAKEKNRQAQRRFRERQKGLIAALRERADSAAKQAEDAARTINDQARTITALEKENQMLKMLLQDRQAHQAVAPLPRQEPPPPASAPMAE</sequence>
<dbReference type="PROSITE" id="PS00036">
    <property type="entry name" value="BZIP_BASIC"/>
    <property type="match status" value="1"/>
</dbReference>
<evidence type="ECO:0000313" key="4">
    <source>
        <dbReference type="EMBL" id="KAK9824101.1"/>
    </source>
</evidence>
<accession>A0AAW1QRJ7</accession>
<protein>
    <recommendedName>
        <fullName evidence="3">BZIP domain-containing protein</fullName>
    </recommendedName>
</protein>
<feature type="region of interest" description="Disordered" evidence="2">
    <location>
        <begin position="187"/>
        <end position="228"/>
    </location>
</feature>
<reference evidence="4 5" key="1">
    <citation type="journal article" date="2024" name="Nat. Commun.">
        <title>Phylogenomics reveals the evolutionary origins of lichenization in chlorophyte algae.</title>
        <authorList>
            <person name="Puginier C."/>
            <person name="Libourel C."/>
            <person name="Otte J."/>
            <person name="Skaloud P."/>
            <person name="Haon M."/>
            <person name="Grisel S."/>
            <person name="Petersen M."/>
            <person name="Berrin J.G."/>
            <person name="Delaux P.M."/>
            <person name="Dal Grande F."/>
            <person name="Keller J."/>
        </authorList>
    </citation>
    <scope>NUCLEOTIDE SEQUENCE [LARGE SCALE GENOMIC DNA]</scope>
    <source>
        <strain evidence="4 5">SAG 2043</strain>
    </source>
</reference>
<organism evidence="4 5">
    <name type="scientific">[Myrmecia] bisecta</name>
    <dbReference type="NCBI Taxonomy" id="41462"/>
    <lineage>
        <taxon>Eukaryota</taxon>
        <taxon>Viridiplantae</taxon>
        <taxon>Chlorophyta</taxon>
        <taxon>core chlorophytes</taxon>
        <taxon>Trebouxiophyceae</taxon>
        <taxon>Trebouxiales</taxon>
        <taxon>Trebouxiaceae</taxon>
        <taxon>Myrmecia</taxon>
    </lineage>
</organism>
<keyword evidence="1" id="KW-0175">Coiled coil</keyword>
<dbReference type="AlphaFoldDB" id="A0AAW1QRJ7"/>
<evidence type="ECO:0000313" key="5">
    <source>
        <dbReference type="Proteomes" id="UP001489004"/>
    </source>
</evidence>
<name>A0AAW1QRJ7_9CHLO</name>
<feature type="region of interest" description="Disordered" evidence="2">
    <location>
        <begin position="127"/>
        <end position="164"/>
    </location>
</feature>
<feature type="compositionally biased region" description="Low complexity" evidence="2">
    <location>
        <begin position="215"/>
        <end position="227"/>
    </location>
</feature>
<dbReference type="Gene3D" id="1.20.5.170">
    <property type="match status" value="1"/>
</dbReference>
<keyword evidence="5" id="KW-1185">Reference proteome</keyword>
<dbReference type="EMBL" id="JALJOR010000002">
    <property type="protein sequence ID" value="KAK9824101.1"/>
    <property type="molecule type" value="Genomic_DNA"/>
</dbReference>